<keyword evidence="3" id="KW-1185">Reference proteome</keyword>
<evidence type="ECO:0000313" key="2">
    <source>
        <dbReference type="EMBL" id="AFU57361.1"/>
    </source>
</evidence>
<name>K0I7X1_NITGG</name>
<evidence type="ECO:0000313" key="3">
    <source>
        <dbReference type="Proteomes" id="UP000008037"/>
    </source>
</evidence>
<dbReference type="Proteomes" id="UP000008037">
    <property type="component" value="Chromosome"/>
</dbReference>
<dbReference type="InParanoid" id="K0I7X1"/>
<feature type="transmembrane region" description="Helical" evidence="1">
    <location>
        <begin position="17"/>
        <end position="39"/>
    </location>
</feature>
<gene>
    <name evidence="2" type="ordered locus">Ngar_c04140</name>
</gene>
<keyword evidence="1" id="KW-0472">Membrane</keyword>
<keyword evidence="1" id="KW-1133">Transmembrane helix</keyword>
<evidence type="ECO:0000256" key="1">
    <source>
        <dbReference type="SAM" id="Phobius"/>
    </source>
</evidence>
<dbReference type="HOGENOM" id="CLU_2285132_0_0_2"/>
<accession>K0I7X1</accession>
<sequence>MQIFSIFDIFAQSHHGFWWEVFSLGSAGLAVILLAIAIFAYKRHKLVRLVPLSAAFGLFILRVGLLHLDSLYPMLESELQVASVATDFGMLSMLFLAVIRK</sequence>
<organism evidence="2 3">
    <name type="scientific">Nitrososphaera gargensis (strain Ga9.2)</name>
    <dbReference type="NCBI Taxonomy" id="1237085"/>
    <lineage>
        <taxon>Archaea</taxon>
        <taxon>Nitrososphaerota</taxon>
        <taxon>Nitrososphaeria</taxon>
        <taxon>Nitrososphaerales</taxon>
        <taxon>Nitrososphaeraceae</taxon>
        <taxon>Nitrososphaera</taxon>
    </lineage>
</organism>
<dbReference type="GeneID" id="13796589"/>
<keyword evidence="1" id="KW-0812">Transmembrane</keyword>
<dbReference type="KEGG" id="nga:Ngar_c04140"/>
<dbReference type="STRING" id="1237085.Ngar_c04140"/>
<proteinExistence type="predicted"/>
<dbReference type="EMBL" id="CP002408">
    <property type="protein sequence ID" value="AFU57361.1"/>
    <property type="molecule type" value="Genomic_DNA"/>
</dbReference>
<reference evidence="2 3" key="1">
    <citation type="journal article" date="2012" name="Environ. Microbiol.">
        <title>The genome of the ammonia-oxidizing Candidatus Nitrososphaera gargensis: insights into metabolic versatility and environmental adaptations.</title>
        <authorList>
            <person name="Spang A."/>
            <person name="Poehlein A."/>
            <person name="Offre P."/>
            <person name="Zumbragel S."/>
            <person name="Haider S."/>
            <person name="Rychlik N."/>
            <person name="Nowka B."/>
            <person name="Schmeisser C."/>
            <person name="Lebedeva E.V."/>
            <person name="Rattei T."/>
            <person name="Bohm C."/>
            <person name="Schmid M."/>
            <person name="Galushko A."/>
            <person name="Hatzenpichler R."/>
            <person name="Weinmaier T."/>
            <person name="Daniel R."/>
            <person name="Schleper C."/>
            <person name="Spieck E."/>
            <person name="Streit W."/>
            <person name="Wagner M."/>
        </authorList>
    </citation>
    <scope>NUCLEOTIDE SEQUENCE [LARGE SCALE GENOMIC DNA]</scope>
    <source>
        <strain evidence="3">Ga9.2</strain>
    </source>
</reference>
<protein>
    <submittedName>
        <fullName evidence="2">Uncharacterized protein</fullName>
    </submittedName>
</protein>
<feature type="transmembrane region" description="Helical" evidence="1">
    <location>
        <begin position="79"/>
        <end position="99"/>
    </location>
</feature>
<feature type="transmembrane region" description="Helical" evidence="1">
    <location>
        <begin position="46"/>
        <end position="67"/>
    </location>
</feature>
<dbReference type="AlphaFoldDB" id="K0I7X1"/>
<dbReference type="RefSeq" id="WP_015017907.1">
    <property type="nucleotide sequence ID" value="NC_018719.1"/>
</dbReference>
<dbReference type="BioCyc" id="CNIT1237085:G1324-413-MONOMER"/>